<name>A0A645H7Z6_9ZZZZ</name>
<organism evidence="1">
    <name type="scientific">bioreactor metagenome</name>
    <dbReference type="NCBI Taxonomy" id="1076179"/>
    <lineage>
        <taxon>unclassified sequences</taxon>
        <taxon>metagenomes</taxon>
        <taxon>ecological metagenomes</taxon>
    </lineage>
</organism>
<protein>
    <submittedName>
        <fullName evidence="1">Uncharacterized protein</fullName>
    </submittedName>
</protein>
<comment type="caution">
    <text evidence="1">The sequence shown here is derived from an EMBL/GenBank/DDBJ whole genome shotgun (WGS) entry which is preliminary data.</text>
</comment>
<reference evidence="1" key="1">
    <citation type="submission" date="2019-08" db="EMBL/GenBank/DDBJ databases">
        <authorList>
            <person name="Kucharzyk K."/>
            <person name="Murdoch R.W."/>
            <person name="Higgins S."/>
            <person name="Loffler F."/>
        </authorList>
    </citation>
    <scope>NUCLEOTIDE SEQUENCE</scope>
</reference>
<sequence>MGFGDHGHNILQRGGGFHRADMIVLHAAHRLENAVKPGISCIGRVFGSVAHEHNGGLIDVILSRFFSDDASKLSIVLITRKQRFTDRKRIELILERCDCFDHLIILKAIHDMGGLHHQRLNAIRYQAVHRFFNIVNLLVVAAFELVNNDLACEGTAHLKFRERVGDVLFNGADGSSTALIIAGAKTHHQNSLFPCMRCRCALGCVDFGRSTFRCRC</sequence>
<dbReference type="EMBL" id="VSSQ01087560">
    <property type="protein sequence ID" value="MPN34492.1"/>
    <property type="molecule type" value="Genomic_DNA"/>
</dbReference>
<accession>A0A645H7Z6</accession>
<proteinExistence type="predicted"/>
<gene>
    <name evidence="1" type="ORF">SDC9_181986</name>
</gene>
<dbReference type="AlphaFoldDB" id="A0A645H7Z6"/>
<evidence type="ECO:0000313" key="1">
    <source>
        <dbReference type="EMBL" id="MPN34492.1"/>
    </source>
</evidence>